<dbReference type="InterPro" id="IPR016181">
    <property type="entry name" value="Acyl_CoA_acyltransferase"/>
</dbReference>
<keyword evidence="2" id="KW-0808">Transferase</keyword>
<evidence type="ECO:0000256" key="5">
    <source>
        <dbReference type="ARBA" id="ARBA00023315"/>
    </source>
</evidence>
<accession>A0A177E8E5</accession>
<dbReference type="Proteomes" id="UP000076964">
    <property type="component" value="Unassembled WGS sequence"/>
</dbReference>
<dbReference type="Gene3D" id="3.40.630.30">
    <property type="match status" value="1"/>
</dbReference>
<organism evidence="8 9">
    <name type="scientific">Thermodesulfatator autotrophicus</name>
    <dbReference type="NCBI Taxonomy" id="1795632"/>
    <lineage>
        <taxon>Bacteria</taxon>
        <taxon>Pseudomonadati</taxon>
        <taxon>Thermodesulfobacteriota</taxon>
        <taxon>Thermodesulfobacteria</taxon>
        <taxon>Thermodesulfobacteriales</taxon>
        <taxon>Thermodesulfatatoraceae</taxon>
        <taxon>Thermodesulfatator</taxon>
    </lineage>
</organism>
<dbReference type="PANTHER" id="PTHR36174">
    <property type="entry name" value="LIPID II:GLYCINE GLYCYLTRANSFERASE"/>
    <property type="match status" value="1"/>
</dbReference>
<evidence type="ECO:0000259" key="7">
    <source>
        <dbReference type="Pfam" id="PF13480"/>
    </source>
</evidence>
<evidence type="ECO:0000313" key="9">
    <source>
        <dbReference type="Proteomes" id="UP000076964"/>
    </source>
</evidence>
<keyword evidence="9" id="KW-1185">Reference proteome</keyword>
<dbReference type="PROSITE" id="PS51191">
    <property type="entry name" value="FEMABX"/>
    <property type="match status" value="1"/>
</dbReference>
<dbReference type="GO" id="GO:0009252">
    <property type="term" value="P:peptidoglycan biosynthetic process"/>
    <property type="evidence" value="ECO:0007669"/>
    <property type="project" value="UniProtKB-KW"/>
</dbReference>
<evidence type="ECO:0000256" key="6">
    <source>
        <dbReference type="ARBA" id="ARBA00023316"/>
    </source>
</evidence>
<evidence type="ECO:0000313" key="8">
    <source>
        <dbReference type="EMBL" id="OAG27690.1"/>
    </source>
</evidence>
<dbReference type="GO" id="GO:0008360">
    <property type="term" value="P:regulation of cell shape"/>
    <property type="evidence" value="ECO:0007669"/>
    <property type="project" value="UniProtKB-KW"/>
</dbReference>
<gene>
    <name evidence="8" type="ORF">TH606_05705</name>
</gene>
<reference evidence="8 9" key="1">
    <citation type="submission" date="2016-02" db="EMBL/GenBank/DDBJ databases">
        <title>Draft genome sequence of Thermodesulfatator sp. S606.</title>
        <authorList>
            <person name="Lai Q."/>
            <person name="Cao J."/>
            <person name="Dupont S."/>
            <person name="Shao Z."/>
            <person name="Jebbar M."/>
            <person name="Alain K."/>
        </authorList>
    </citation>
    <scope>NUCLEOTIDE SEQUENCE [LARGE SCALE GENOMIC DNA]</scope>
    <source>
        <strain evidence="8 9">S606</strain>
    </source>
</reference>
<protein>
    <recommendedName>
        <fullName evidence="7">BioF2-like acetyltransferase domain-containing protein</fullName>
    </recommendedName>
</protein>
<keyword evidence="3" id="KW-0133">Cell shape</keyword>
<keyword evidence="5" id="KW-0012">Acyltransferase</keyword>
<evidence type="ECO:0000256" key="3">
    <source>
        <dbReference type="ARBA" id="ARBA00022960"/>
    </source>
</evidence>
<dbReference type="Pfam" id="PF13480">
    <property type="entry name" value="Acetyltransf_6"/>
    <property type="match status" value="1"/>
</dbReference>
<sequence length="335" mass="37766">MRVKKLFLNEVSNWDELIKGFLPGPYHFLGWLKAVATAYGHSPLILLAYEGKEAAGTLPLVIFKGLRKKSLISLPFCDYAGPLAGSEEIQKALIYQANVLAQEIGPLEIRFPEAPDFLPENTGQVNKVRLLLPLPEDNEALWKSLKSKVRSQVRRPMKEGAEAISGGIELIPAFYQIYTENMHYLGSPPHSLAWFKALFSFYGENAKVVLVHLKEKPLAAGILLFSPQGATVPWASSLRAYKRISPNMLLYWKMLSLAVEKGARIFDFGRSTPGSGTYRFKKQWGAQEKPLFWYRVPKHEEGVSRIRPLVEKLWPKIPKKIANSLGSRLRGRIPL</sequence>
<evidence type="ECO:0000256" key="1">
    <source>
        <dbReference type="ARBA" id="ARBA00009943"/>
    </source>
</evidence>
<proteinExistence type="inferred from homology"/>
<dbReference type="GO" id="GO:0016755">
    <property type="term" value="F:aminoacyltransferase activity"/>
    <property type="evidence" value="ECO:0007669"/>
    <property type="project" value="InterPro"/>
</dbReference>
<dbReference type="RefSeq" id="WP_068541959.1">
    <property type="nucleotide sequence ID" value="NZ_LSFI01000022.1"/>
</dbReference>
<dbReference type="GO" id="GO:0071555">
    <property type="term" value="P:cell wall organization"/>
    <property type="evidence" value="ECO:0007669"/>
    <property type="project" value="UniProtKB-KW"/>
</dbReference>
<keyword evidence="4" id="KW-0573">Peptidoglycan synthesis</keyword>
<dbReference type="OrthoDB" id="9773932at2"/>
<feature type="domain" description="BioF2-like acetyltransferase" evidence="7">
    <location>
        <begin position="147"/>
        <end position="282"/>
    </location>
</feature>
<keyword evidence="6" id="KW-0961">Cell wall biogenesis/degradation</keyword>
<dbReference type="SUPFAM" id="SSF55729">
    <property type="entry name" value="Acyl-CoA N-acyltransferases (Nat)"/>
    <property type="match status" value="1"/>
</dbReference>
<evidence type="ECO:0000256" key="4">
    <source>
        <dbReference type="ARBA" id="ARBA00022984"/>
    </source>
</evidence>
<dbReference type="InterPro" id="IPR050644">
    <property type="entry name" value="PG_Glycine_Bridge_Synth"/>
</dbReference>
<comment type="caution">
    <text evidence="8">The sequence shown here is derived from an EMBL/GenBank/DDBJ whole genome shotgun (WGS) entry which is preliminary data.</text>
</comment>
<dbReference type="EMBL" id="LSFI01000022">
    <property type="protein sequence ID" value="OAG27690.1"/>
    <property type="molecule type" value="Genomic_DNA"/>
</dbReference>
<dbReference type="STRING" id="1795632.TH606_05705"/>
<dbReference type="InterPro" id="IPR038740">
    <property type="entry name" value="BioF2-like_GNAT_dom"/>
</dbReference>
<evidence type="ECO:0000256" key="2">
    <source>
        <dbReference type="ARBA" id="ARBA00022679"/>
    </source>
</evidence>
<dbReference type="AlphaFoldDB" id="A0A177E8E5"/>
<name>A0A177E8E5_9BACT</name>
<comment type="similarity">
    <text evidence="1">Belongs to the FemABX family.</text>
</comment>
<dbReference type="PANTHER" id="PTHR36174:SF1">
    <property type="entry name" value="LIPID II:GLYCINE GLYCYLTRANSFERASE"/>
    <property type="match status" value="1"/>
</dbReference>
<dbReference type="InterPro" id="IPR003447">
    <property type="entry name" value="FEMABX"/>
</dbReference>